<comment type="caution">
    <text evidence="4">The sequence shown here is derived from an EMBL/GenBank/DDBJ whole genome shotgun (WGS) entry which is preliminary data.</text>
</comment>
<evidence type="ECO:0000259" key="3">
    <source>
        <dbReference type="PROSITE" id="PS50206"/>
    </source>
</evidence>
<keyword evidence="5" id="KW-1185">Reference proteome</keyword>
<dbReference type="CDD" id="cd01448">
    <property type="entry name" value="TST_Repeat_1"/>
    <property type="match status" value="1"/>
</dbReference>
<feature type="compositionally biased region" description="Acidic residues" evidence="2">
    <location>
        <begin position="157"/>
        <end position="166"/>
    </location>
</feature>
<feature type="compositionally biased region" description="Low complexity" evidence="2">
    <location>
        <begin position="24"/>
        <end position="34"/>
    </location>
</feature>
<protein>
    <submittedName>
        <fullName evidence="4">Rhodanese-like domain-containing protein</fullName>
    </submittedName>
</protein>
<proteinExistence type="predicted"/>
<dbReference type="InterPro" id="IPR036873">
    <property type="entry name" value="Rhodanese-like_dom_sf"/>
</dbReference>
<dbReference type="PANTHER" id="PTHR43855">
    <property type="entry name" value="THIOSULFATE SULFURTRANSFERASE"/>
    <property type="match status" value="1"/>
</dbReference>
<keyword evidence="1" id="KW-0677">Repeat</keyword>
<dbReference type="PROSITE" id="PS00380">
    <property type="entry name" value="RHODANESE_1"/>
    <property type="match status" value="1"/>
</dbReference>
<dbReference type="InterPro" id="IPR001307">
    <property type="entry name" value="Thiosulphate_STrfase_CS"/>
</dbReference>
<dbReference type="PROSITE" id="PS50206">
    <property type="entry name" value="RHODANESE_3"/>
    <property type="match status" value="2"/>
</dbReference>
<sequence length="297" mass="32527">MYEHIVVSPDWVAARLGAEGDGSADGADSTAGTDGAEDASDGASENGDEDGVRLVDVRDAWEFDGIGHLPGAVSVPFDEFRSSEGEEGMLPGEEAWESLLSAAGVGPDDHLVAYDDTHGVFAARFLVTAELYGHPTDRLHLLDGDYSAWNRERETTTEVEEPPETDYEVRDPERSPLVGYEAVLESLDEDGTVVVDTREDWEYEESHLPGAVNLDWRELVDDETRGLKSPEELESVLGEVGIGPDKRVVLYCNTARRISHTYVVLRSLGYENVAFYEGSLTEWEARGGPTETETEAN</sequence>
<dbReference type="Pfam" id="PF00581">
    <property type="entry name" value="Rhodanese"/>
    <property type="match status" value="2"/>
</dbReference>
<dbReference type="SMART" id="SM00450">
    <property type="entry name" value="RHOD"/>
    <property type="match status" value="2"/>
</dbReference>
<dbReference type="RefSeq" id="WP_310922050.1">
    <property type="nucleotide sequence ID" value="NZ_JAMQOP010000001.1"/>
</dbReference>
<name>A0ABU2GAU9_9EURY</name>
<feature type="domain" description="Rhodanese" evidence="3">
    <location>
        <begin position="188"/>
        <end position="292"/>
    </location>
</feature>
<evidence type="ECO:0000313" key="4">
    <source>
        <dbReference type="EMBL" id="MDS0297263.1"/>
    </source>
</evidence>
<dbReference type="SUPFAM" id="SSF52821">
    <property type="entry name" value="Rhodanese/Cell cycle control phosphatase"/>
    <property type="match status" value="2"/>
</dbReference>
<dbReference type="EMBL" id="JAMQOP010000001">
    <property type="protein sequence ID" value="MDS0297263.1"/>
    <property type="molecule type" value="Genomic_DNA"/>
</dbReference>
<gene>
    <name evidence="4" type="ORF">NDI76_00720</name>
</gene>
<evidence type="ECO:0000256" key="2">
    <source>
        <dbReference type="SAM" id="MobiDB-lite"/>
    </source>
</evidence>
<dbReference type="PANTHER" id="PTHR43855:SF1">
    <property type="entry name" value="THIOSULFATE SULFURTRANSFERASE"/>
    <property type="match status" value="1"/>
</dbReference>
<feature type="region of interest" description="Disordered" evidence="2">
    <location>
        <begin position="17"/>
        <end position="50"/>
    </location>
</feature>
<feature type="region of interest" description="Disordered" evidence="2">
    <location>
        <begin position="152"/>
        <end position="172"/>
    </location>
</feature>
<accession>A0ABU2GAU9</accession>
<dbReference type="Proteomes" id="UP001257060">
    <property type="component" value="Unassembled WGS sequence"/>
</dbReference>
<evidence type="ECO:0000256" key="1">
    <source>
        <dbReference type="ARBA" id="ARBA00022737"/>
    </source>
</evidence>
<evidence type="ECO:0000313" key="5">
    <source>
        <dbReference type="Proteomes" id="UP001257060"/>
    </source>
</evidence>
<organism evidence="4 5">
    <name type="scientific">Halogeometricum salsisoli</name>
    <dbReference type="NCBI Taxonomy" id="2950536"/>
    <lineage>
        <taxon>Archaea</taxon>
        <taxon>Methanobacteriati</taxon>
        <taxon>Methanobacteriota</taxon>
        <taxon>Stenosarchaea group</taxon>
        <taxon>Halobacteria</taxon>
        <taxon>Halobacteriales</taxon>
        <taxon>Haloferacaceae</taxon>
        <taxon>Halogeometricum</taxon>
    </lineage>
</organism>
<dbReference type="InterPro" id="IPR051126">
    <property type="entry name" value="Thiosulfate_sulfurtransferase"/>
</dbReference>
<feature type="domain" description="Rhodanese" evidence="3">
    <location>
        <begin position="48"/>
        <end position="158"/>
    </location>
</feature>
<reference evidence="4 5" key="1">
    <citation type="submission" date="2022-06" db="EMBL/GenBank/DDBJ databases">
        <title>Halogeometricum sp. a new haloarchaeum isolate from saline soil.</title>
        <authorList>
            <person name="Strakova D."/>
            <person name="Galisteo C."/>
            <person name="Sanchez-Porro C."/>
            <person name="Ventosa A."/>
        </authorList>
    </citation>
    <scope>NUCLEOTIDE SEQUENCE [LARGE SCALE GENOMIC DNA]</scope>
    <source>
        <strain evidence="4 5">S1BR25-6</strain>
    </source>
</reference>
<dbReference type="Gene3D" id="3.40.250.10">
    <property type="entry name" value="Rhodanese-like domain"/>
    <property type="match status" value="2"/>
</dbReference>
<dbReference type="CDD" id="cd01449">
    <property type="entry name" value="TST_Repeat_2"/>
    <property type="match status" value="1"/>
</dbReference>
<dbReference type="InterPro" id="IPR001763">
    <property type="entry name" value="Rhodanese-like_dom"/>
</dbReference>